<dbReference type="RefSeq" id="WP_188537795.1">
    <property type="nucleotide sequence ID" value="NZ_BMEQ01000014.1"/>
</dbReference>
<reference evidence="2" key="2">
    <citation type="submission" date="2020-09" db="EMBL/GenBank/DDBJ databases">
        <authorList>
            <person name="Sun Q."/>
            <person name="Zhou Y."/>
        </authorList>
    </citation>
    <scope>NUCLEOTIDE SEQUENCE</scope>
    <source>
        <strain evidence="2">CGMCC 1.12187</strain>
    </source>
</reference>
<evidence type="ECO:0000256" key="1">
    <source>
        <dbReference type="SAM" id="MobiDB-lite"/>
    </source>
</evidence>
<evidence type="ECO:0000313" key="2">
    <source>
        <dbReference type="EMBL" id="GGG61404.1"/>
    </source>
</evidence>
<gene>
    <name evidence="2" type="ORF">GCM10011374_25520</name>
</gene>
<comment type="caution">
    <text evidence="2">The sequence shown here is derived from an EMBL/GenBank/DDBJ whole genome shotgun (WGS) entry which is preliminary data.</text>
</comment>
<protein>
    <submittedName>
        <fullName evidence="2">Uncharacterized protein</fullName>
    </submittedName>
</protein>
<dbReference type="Proteomes" id="UP000638848">
    <property type="component" value="Unassembled WGS sequence"/>
</dbReference>
<organism evidence="2 3">
    <name type="scientific">Kocuria dechangensis</name>
    <dbReference type="NCBI Taxonomy" id="1176249"/>
    <lineage>
        <taxon>Bacteria</taxon>
        <taxon>Bacillati</taxon>
        <taxon>Actinomycetota</taxon>
        <taxon>Actinomycetes</taxon>
        <taxon>Micrococcales</taxon>
        <taxon>Micrococcaceae</taxon>
        <taxon>Kocuria</taxon>
    </lineage>
</organism>
<sequence length="80" mass="8196">MNSTPDAPRSSEPDDDGTVAPDSPGGEAPDGLAGAEAAEQFQHAVEQRLSDHASEDAVPGGEAPETELDEDNPVSVDNPE</sequence>
<reference evidence="2" key="1">
    <citation type="journal article" date="2014" name="Int. J. Syst. Evol. Microbiol.">
        <title>Complete genome sequence of Corynebacterium casei LMG S-19264T (=DSM 44701T), isolated from a smear-ripened cheese.</title>
        <authorList>
            <consortium name="US DOE Joint Genome Institute (JGI-PGF)"/>
            <person name="Walter F."/>
            <person name="Albersmeier A."/>
            <person name="Kalinowski J."/>
            <person name="Ruckert C."/>
        </authorList>
    </citation>
    <scope>NUCLEOTIDE SEQUENCE</scope>
    <source>
        <strain evidence="2">CGMCC 1.12187</strain>
    </source>
</reference>
<accession>A0A917LVZ7</accession>
<keyword evidence="3" id="KW-1185">Reference proteome</keyword>
<dbReference type="EMBL" id="BMEQ01000014">
    <property type="protein sequence ID" value="GGG61404.1"/>
    <property type="molecule type" value="Genomic_DNA"/>
</dbReference>
<name>A0A917LVZ7_9MICC</name>
<proteinExistence type="predicted"/>
<feature type="compositionally biased region" description="Basic and acidic residues" evidence="1">
    <location>
        <begin position="45"/>
        <end position="55"/>
    </location>
</feature>
<feature type="region of interest" description="Disordered" evidence="1">
    <location>
        <begin position="1"/>
        <end position="80"/>
    </location>
</feature>
<evidence type="ECO:0000313" key="3">
    <source>
        <dbReference type="Proteomes" id="UP000638848"/>
    </source>
</evidence>
<dbReference type="AlphaFoldDB" id="A0A917LVZ7"/>